<dbReference type="PANTHER" id="PTHR43081">
    <property type="entry name" value="ADENYLATE CYCLASE, TERMINAL-DIFFERENTIATION SPECIFIC-RELATED"/>
    <property type="match status" value="1"/>
</dbReference>
<organism evidence="2 3">
    <name type="scientific">Sulfitobacter sediminis</name>
    <dbReference type="NCBI Taxonomy" id="3234186"/>
    <lineage>
        <taxon>Bacteria</taxon>
        <taxon>Pseudomonadati</taxon>
        <taxon>Pseudomonadota</taxon>
        <taxon>Alphaproteobacteria</taxon>
        <taxon>Rhodobacterales</taxon>
        <taxon>Roseobacteraceae</taxon>
        <taxon>Sulfitobacter</taxon>
    </lineage>
</organism>
<dbReference type="RefSeq" id="WP_367879693.1">
    <property type="nucleotide sequence ID" value="NZ_JBFNXX010000027.1"/>
</dbReference>
<dbReference type="InterPro" id="IPR050697">
    <property type="entry name" value="Adenylyl/Guanylyl_Cyclase_3/4"/>
</dbReference>
<proteinExistence type="predicted"/>
<dbReference type="PROSITE" id="PS50125">
    <property type="entry name" value="GUANYLATE_CYCLASE_2"/>
    <property type="match status" value="1"/>
</dbReference>
<comment type="caution">
    <text evidence="2">The sequence shown here is derived from an EMBL/GenBank/DDBJ whole genome shotgun (WGS) entry which is preliminary data.</text>
</comment>
<name>A0ABV3RSS0_9RHOB</name>
<dbReference type="EMBL" id="JBFNXX010000027">
    <property type="protein sequence ID" value="MEW9921994.1"/>
    <property type="molecule type" value="Genomic_DNA"/>
</dbReference>
<protein>
    <submittedName>
        <fullName evidence="2">Adenylate/guanylate cyclase domain-containing protein</fullName>
    </submittedName>
</protein>
<dbReference type="CDD" id="cd07302">
    <property type="entry name" value="CHD"/>
    <property type="match status" value="1"/>
</dbReference>
<evidence type="ECO:0000313" key="3">
    <source>
        <dbReference type="Proteomes" id="UP001556098"/>
    </source>
</evidence>
<evidence type="ECO:0000313" key="2">
    <source>
        <dbReference type="EMBL" id="MEW9921994.1"/>
    </source>
</evidence>
<dbReference type="InterPro" id="IPR029787">
    <property type="entry name" value="Nucleotide_cyclase"/>
</dbReference>
<dbReference type="PANTHER" id="PTHR43081:SF19">
    <property type="entry name" value="PH-SENSITIVE ADENYLATE CYCLASE RV1264"/>
    <property type="match status" value="1"/>
</dbReference>
<dbReference type="InterPro" id="IPR001054">
    <property type="entry name" value="A/G_cyclase"/>
</dbReference>
<sequence length="589" mass="64073">MEHLETKMSGRRLAAILMADAVGFSSHATADERGALAALSGCMEALERTTGLHAGRVVKTMGDGLLAEFGSVVSAVSAAAAMQAALAERNRDATEGGRLQFRIGVHVGDVMVAGEDILGEGVNTAARLEAAAEPGGVLISARAYEDVEGKMDLPFADRGEVLLKGLRKPLRVYALETEAAVSAVPAPTLPDKPSVAVLPFDNMSSDPEQEFFADGLTEDIITGLASMPWLFVIARNSTFVYKGTAVDVRKVGRDLGVVYVLEGSVRRAGNRLRVTGQLIDAASGKHLWAERIDGALEDVFDLQDKVTESVIRAIAPEIQTAEIERARAKRPDSLTAYDHLLHGLAALHRAKNAEAIANLERAIDASPNYGKALAVRSWCSTLQFAWQGETDYQRVRAEGLAFARSALEAGPTDPEVWAYAGYTLSFFCEDVDGGIALVRDAAESCPSFYWAQSSLNMLNGLHGRDPEQTLERIELTMRLSPKDPLRHRDLIARAHCLRQLGRDEEQLEAATEAFRVNPNITVARANKIVALHSLGRLDEAKEEARRMLEWNPTFSVEKFLLHSEHFEATYGRGTQVWSALEDAFADLDP</sequence>
<dbReference type="SUPFAM" id="SSF48452">
    <property type="entry name" value="TPR-like"/>
    <property type="match status" value="1"/>
</dbReference>
<feature type="domain" description="Guanylate cyclase" evidence="1">
    <location>
        <begin position="15"/>
        <end position="129"/>
    </location>
</feature>
<dbReference type="InterPro" id="IPR011990">
    <property type="entry name" value="TPR-like_helical_dom_sf"/>
</dbReference>
<dbReference type="SUPFAM" id="SSF55073">
    <property type="entry name" value="Nucleotide cyclase"/>
    <property type="match status" value="1"/>
</dbReference>
<dbReference type="Gene3D" id="3.40.50.10070">
    <property type="entry name" value="TolB, N-terminal domain"/>
    <property type="match status" value="1"/>
</dbReference>
<dbReference type="SMART" id="SM00044">
    <property type="entry name" value="CYCc"/>
    <property type="match status" value="1"/>
</dbReference>
<gene>
    <name evidence="2" type="ORF">AB2B41_20510</name>
</gene>
<evidence type="ECO:0000259" key="1">
    <source>
        <dbReference type="PROSITE" id="PS50125"/>
    </source>
</evidence>
<dbReference type="Gene3D" id="3.30.70.1230">
    <property type="entry name" value="Nucleotide cyclase"/>
    <property type="match status" value="1"/>
</dbReference>
<dbReference type="Pfam" id="PF00211">
    <property type="entry name" value="Guanylate_cyc"/>
    <property type="match status" value="1"/>
</dbReference>
<dbReference type="Gene3D" id="1.25.40.10">
    <property type="entry name" value="Tetratricopeptide repeat domain"/>
    <property type="match status" value="2"/>
</dbReference>
<reference evidence="2 3" key="1">
    <citation type="submission" date="2024-07" db="EMBL/GenBank/DDBJ databases">
        <title>Marimonas sp.nov., isolated from tidal-flat sediment.</title>
        <authorList>
            <person name="Jayan J.N."/>
            <person name="Lee S.S."/>
        </authorList>
    </citation>
    <scope>NUCLEOTIDE SEQUENCE [LARGE SCALE GENOMIC DNA]</scope>
    <source>
        <strain evidence="2 3">MJW-29</strain>
    </source>
</reference>
<keyword evidence="3" id="KW-1185">Reference proteome</keyword>
<dbReference type="Proteomes" id="UP001556098">
    <property type="component" value="Unassembled WGS sequence"/>
</dbReference>
<accession>A0ABV3RSS0</accession>